<dbReference type="OrthoDB" id="96314at2759"/>
<dbReference type="Proteomes" id="UP000053617">
    <property type="component" value="Unassembled WGS sequence"/>
</dbReference>
<evidence type="ECO:0000259" key="8">
    <source>
        <dbReference type="Pfam" id="PF00884"/>
    </source>
</evidence>
<feature type="chain" id="PRO_5002253310" description="Arylsulfatase" evidence="7">
    <location>
        <begin position="32"/>
        <end position="584"/>
    </location>
</feature>
<dbReference type="EC" id="3.1.6.1" evidence="5"/>
<feature type="signal peptide" evidence="7">
    <location>
        <begin position="1"/>
        <end position="31"/>
    </location>
</feature>
<dbReference type="GeneID" id="25293879"/>
<reference evidence="9 10" key="1">
    <citation type="submission" date="2015-01" db="EMBL/GenBank/DDBJ databases">
        <title>The Genome Sequence of Rhinocladiella mackenzie CBS 650.93.</title>
        <authorList>
            <consortium name="The Broad Institute Genomics Platform"/>
            <person name="Cuomo C."/>
            <person name="de Hoog S."/>
            <person name="Gorbushina A."/>
            <person name="Stielow B."/>
            <person name="Teixiera M."/>
            <person name="Abouelleil A."/>
            <person name="Chapman S.B."/>
            <person name="Priest M."/>
            <person name="Young S.K."/>
            <person name="Wortman J."/>
            <person name="Nusbaum C."/>
            <person name="Birren B."/>
        </authorList>
    </citation>
    <scope>NUCLEOTIDE SEQUENCE [LARGE SCALE GENOMIC DNA]</scope>
    <source>
        <strain evidence="9 10">CBS 650.93</strain>
    </source>
</reference>
<evidence type="ECO:0000313" key="9">
    <source>
        <dbReference type="EMBL" id="KIX04937.1"/>
    </source>
</evidence>
<dbReference type="AlphaFoldDB" id="A0A0D2FS12"/>
<evidence type="ECO:0000256" key="1">
    <source>
        <dbReference type="ARBA" id="ARBA00008779"/>
    </source>
</evidence>
<dbReference type="GO" id="GO:0018958">
    <property type="term" value="P:phenol-containing compound metabolic process"/>
    <property type="evidence" value="ECO:0007669"/>
    <property type="project" value="InterPro"/>
</dbReference>
<dbReference type="EMBL" id="KN847478">
    <property type="protein sequence ID" value="KIX04937.1"/>
    <property type="molecule type" value="Genomic_DNA"/>
</dbReference>
<dbReference type="HOGENOM" id="CLU_006332_4_0_1"/>
<dbReference type="InterPro" id="IPR017850">
    <property type="entry name" value="Alkaline_phosphatase_core_sf"/>
</dbReference>
<dbReference type="Pfam" id="PF00884">
    <property type="entry name" value="Sulfatase"/>
    <property type="match status" value="1"/>
</dbReference>
<dbReference type="GO" id="GO:0004065">
    <property type="term" value="F:arylsulfatase activity"/>
    <property type="evidence" value="ECO:0007669"/>
    <property type="project" value="UniProtKB-UniRule"/>
</dbReference>
<protein>
    <recommendedName>
        <fullName evidence="5">Arylsulfatase</fullName>
        <shortName evidence="5">AS</shortName>
        <ecNumber evidence="5">3.1.6.1</ecNumber>
    </recommendedName>
    <alternativeName>
        <fullName evidence="5">Aryl-sulfate sulphohydrolase</fullName>
    </alternativeName>
</protein>
<evidence type="ECO:0000256" key="7">
    <source>
        <dbReference type="SAM" id="SignalP"/>
    </source>
</evidence>
<name>A0A0D2FS12_9EURO</name>
<keyword evidence="3 5" id="KW-0378">Hydrolase</keyword>
<feature type="modified residue" description="3-oxoalanine (Cys)" evidence="6">
    <location>
        <position position="82"/>
    </location>
</feature>
<keyword evidence="10" id="KW-1185">Reference proteome</keyword>
<evidence type="ECO:0000256" key="4">
    <source>
        <dbReference type="ARBA" id="ARBA00023180"/>
    </source>
</evidence>
<evidence type="ECO:0000313" key="10">
    <source>
        <dbReference type="Proteomes" id="UP000053617"/>
    </source>
</evidence>
<dbReference type="CDD" id="cd16147">
    <property type="entry name" value="G6S"/>
    <property type="match status" value="1"/>
</dbReference>
<feature type="domain" description="Sulfatase N-terminal" evidence="8">
    <location>
        <begin position="38"/>
        <end position="380"/>
    </location>
</feature>
<dbReference type="PROSITE" id="PS51257">
    <property type="entry name" value="PROKAR_LIPOPROTEIN"/>
    <property type="match status" value="1"/>
</dbReference>
<dbReference type="PANTHER" id="PTHR43108">
    <property type="entry name" value="N-ACETYLGLUCOSAMINE-6-SULFATASE FAMILY MEMBER"/>
    <property type="match status" value="1"/>
</dbReference>
<dbReference type="STRING" id="1442369.A0A0D2FS12"/>
<dbReference type="InterPro" id="IPR024607">
    <property type="entry name" value="Sulfatase_CS"/>
</dbReference>
<dbReference type="GO" id="GO:0008449">
    <property type="term" value="F:N-acetylglucosamine-6-sulfatase activity"/>
    <property type="evidence" value="ECO:0007669"/>
    <property type="project" value="TreeGrafter"/>
</dbReference>
<dbReference type="Gene3D" id="3.40.720.10">
    <property type="entry name" value="Alkaline Phosphatase, subunit A"/>
    <property type="match status" value="1"/>
</dbReference>
<comment type="similarity">
    <text evidence="1 5">Belongs to the sulfatase family.</text>
</comment>
<dbReference type="PANTHER" id="PTHR43108:SF8">
    <property type="entry name" value="SD21168P"/>
    <property type="match status" value="1"/>
</dbReference>
<dbReference type="InterPro" id="IPR012083">
    <property type="entry name" value="Arylsulfatase"/>
</dbReference>
<dbReference type="PIRSF" id="PIRSF000972">
    <property type="entry name" value="Arylsulf_plant"/>
    <property type="match status" value="1"/>
</dbReference>
<evidence type="ECO:0000256" key="6">
    <source>
        <dbReference type="PIRSR" id="PIRSR000972-50"/>
    </source>
</evidence>
<gene>
    <name evidence="9" type="ORF">Z518_05808</name>
</gene>
<dbReference type="SUPFAM" id="SSF53649">
    <property type="entry name" value="Alkaline phosphatase-like"/>
    <property type="match status" value="1"/>
</dbReference>
<dbReference type="VEuPathDB" id="FungiDB:Z518_05808"/>
<dbReference type="InterPro" id="IPR000917">
    <property type="entry name" value="Sulfatase_N"/>
</dbReference>
<comment type="catalytic activity">
    <reaction evidence="5">
        <text>an aryl sulfate + H2O = a phenol + sulfate + H(+)</text>
        <dbReference type="Rhea" id="RHEA:17261"/>
        <dbReference type="ChEBI" id="CHEBI:15377"/>
        <dbReference type="ChEBI" id="CHEBI:15378"/>
        <dbReference type="ChEBI" id="CHEBI:16189"/>
        <dbReference type="ChEBI" id="CHEBI:33853"/>
        <dbReference type="ChEBI" id="CHEBI:140317"/>
        <dbReference type="EC" id="3.1.6.1"/>
    </reaction>
</comment>
<organism evidence="9 10">
    <name type="scientific">Rhinocladiella mackenziei CBS 650.93</name>
    <dbReference type="NCBI Taxonomy" id="1442369"/>
    <lineage>
        <taxon>Eukaryota</taxon>
        <taxon>Fungi</taxon>
        <taxon>Dikarya</taxon>
        <taxon>Ascomycota</taxon>
        <taxon>Pezizomycotina</taxon>
        <taxon>Eurotiomycetes</taxon>
        <taxon>Chaetothyriomycetidae</taxon>
        <taxon>Chaetothyriales</taxon>
        <taxon>Herpotrichiellaceae</taxon>
        <taxon>Rhinocladiella</taxon>
    </lineage>
</organism>
<proteinExistence type="inferred from homology"/>
<dbReference type="GO" id="GO:0005539">
    <property type="term" value="F:glycosaminoglycan binding"/>
    <property type="evidence" value="ECO:0007669"/>
    <property type="project" value="TreeGrafter"/>
</dbReference>
<dbReference type="RefSeq" id="XP_013272073.1">
    <property type="nucleotide sequence ID" value="XM_013416619.1"/>
</dbReference>
<evidence type="ECO:0000256" key="2">
    <source>
        <dbReference type="ARBA" id="ARBA00022729"/>
    </source>
</evidence>
<accession>A0A0D2FS12</accession>
<dbReference type="PROSITE" id="PS00523">
    <property type="entry name" value="SULFATASE_1"/>
    <property type="match status" value="1"/>
</dbReference>
<sequence length="584" mass="65452">MARKPEFYFTSLLSALACIVLLLNNVFCVLADNGSKTPNVLFIMSDDQDSHMKSMDYMPHVKNLLAANGTTFQKHYCTTALCCPSRISLFTGKCVHNTNVTDVRLPFGAYPKFVSEGLNDDYLPLWLQDGGINTYYVGKFSNGHSIHNYRDPEVNGWTDSNFLLEPGMYDYENTTWARKGQQWKSFPNQNAVTITGQYALEMLSQAANSGKPFFLTVAPTAPHVGLNASGKGSFFPIPQKKWENAFGDETVPRAPNFNPQKPSGVSWLQNLPYQNETLIERLDQLYRARLRVIAGLDDMVADLVSALEKHGILNNTHIIYTTDNGYHIGQHRMGPGKRTGYETDINIPMVWRGPGVPVNKITNTVSTHTDLAPTFLDLFGLPRRTQLDGSIMPLTESAMDASVGSRVEHVNVEHWGAAHTYEVVAPHKNFNVAGEHNNTYKSVRIMGDGYNIYYSVWCTNEHELYDMTTDGYQMDNLLPKVRDIAQVPDRQLLGRPLSNVVARLDTLLLVLKSCRGSECTDPWRQLHPQGNVGSLREALNQQYDDFYASQPKVMFSACQEGYLIEFEGPQTAMQYNGGDSGLTR</sequence>
<comment type="PTM">
    <text evidence="6">The conversion to 3-oxoalanine (also known as C-formylglycine, FGly), of a serine or cysteine residue in prokaryotes and of a cysteine residue in eukaryotes, is critical for catalytic activity.</text>
</comment>
<evidence type="ECO:0000256" key="5">
    <source>
        <dbReference type="PIRNR" id="PIRNR000972"/>
    </source>
</evidence>
<evidence type="ECO:0000256" key="3">
    <source>
        <dbReference type="ARBA" id="ARBA00022801"/>
    </source>
</evidence>
<keyword evidence="4" id="KW-0325">Glycoprotein</keyword>
<keyword evidence="2 7" id="KW-0732">Signal</keyword>